<organism evidence="1 2">
    <name type="scientific">Bondarzewia mesenterica</name>
    <dbReference type="NCBI Taxonomy" id="1095465"/>
    <lineage>
        <taxon>Eukaryota</taxon>
        <taxon>Fungi</taxon>
        <taxon>Dikarya</taxon>
        <taxon>Basidiomycota</taxon>
        <taxon>Agaricomycotina</taxon>
        <taxon>Agaricomycetes</taxon>
        <taxon>Russulales</taxon>
        <taxon>Bondarzewiaceae</taxon>
        <taxon>Bondarzewia</taxon>
    </lineage>
</organism>
<evidence type="ECO:0000313" key="1">
    <source>
        <dbReference type="EMBL" id="THH16797.1"/>
    </source>
</evidence>
<accession>A0A4S4LXF1</accession>
<sequence length="136" mass="15356">MELSWALADLQSLNIRFWQCKKVQNGGGVPGYPVCDLPECMPHLKSLTFMEANVPMNRVKRLVSCARPDPSSPQTTLRELHIDSLVFSPEDIIINILTANEIVLYLTMLHIRLVKENLHCETLPELAPCFLANART</sequence>
<keyword evidence="2" id="KW-1185">Reference proteome</keyword>
<dbReference type="Proteomes" id="UP000310158">
    <property type="component" value="Unassembled WGS sequence"/>
</dbReference>
<proteinExistence type="predicted"/>
<evidence type="ECO:0000313" key="2">
    <source>
        <dbReference type="Proteomes" id="UP000310158"/>
    </source>
</evidence>
<reference evidence="1 2" key="1">
    <citation type="submission" date="2019-02" db="EMBL/GenBank/DDBJ databases">
        <title>Genome sequencing of the rare red list fungi Bondarzewia mesenterica.</title>
        <authorList>
            <person name="Buettner E."/>
            <person name="Kellner H."/>
        </authorList>
    </citation>
    <scope>NUCLEOTIDE SEQUENCE [LARGE SCALE GENOMIC DNA]</scope>
    <source>
        <strain evidence="1 2">DSM 108281</strain>
    </source>
</reference>
<dbReference type="EMBL" id="SGPL01000142">
    <property type="protein sequence ID" value="THH16797.1"/>
    <property type="molecule type" value="Genomic_DNA"/>
</dbReference>
<dbReference type="AlphaFoldDB" id="A0A4S4LXF1"/>
<gene>
    <name evidence="1" type="ORF">EW146_g3912</name>
</gene>
<comment type="caution">
    <text evidence="1">The sequence shown here is derived from an EMBL/GenBank/DDBJ whole genome shotgun (WGS) entry which is preliminary data.</text>
</comment>
<protein>
    <submittedName>
        <fullName evidence="1">Uncharacterized protein</fullName>
    </submittedName>
</protein>
<name>A0A4S4LXF1_9AGAM</name>